<dbReference type="PIRSF" id="PIRSF004499">
    <property type="entry name" value="SUI1_euk"/>
    <property type="match status" value="1"/>
</dbReference>
<evidence type="ECO:0000313" key="4">
    <source>
        <dbReference type="EMBL" id="ORC88722.1"/>
    </source>
</evidence>
<feature type="domain" description="SUI1" evidence="3">
    <location>
        <begin position="26"/>
        <end position="96"/>
    </location>
</feature>
<reference evidence="4 5" key="1">
    <citation type="submission" date="2017-03" db="EMBL/GenBank/DDBJ databases">
        <title>An alternative strategy for trypanosome survival in the mammalian bloodstream revealed through genome and transcriptome analysis of the ubiquitous bovine parasite Trypanosoma (Megatrypanum) theileri.</title>
        <authorList>
            <person name="Kelly S."/>
            <person name="Ivens A."/>
            <person name="Mott A."/>
            <person name="O'Neill E."/>
            <person name="Emms D."/>
            <person name="Macleod O."/>
            <person name="Voorheis P."/>
            <person name="Matthews J."/>
            <person name="Matthews K."/>
            <person name="Carrington M."/>
        </authorList>
    </citation>
    <scope>NUCLEOTIDE SEQUENCE [LARGE SCALE GENOMIC DNA]</scope>
    <source>
        <strain evidence="4">Edinburgh</strain>
    </source>
</reference>
<comment type="caution">
    <text evidence="4">The sequence shown here is derived from an EMBL/GenBank/DDBJ whole genome shotgun (WGS) entry which is preliminary data.</text>
</comment>
<dbReference type="InterPro" id="IPR001950">
    <property type="entry name" value="SUI1"/>
</dbReference>
<dbReference type="Gene3D" id="3.30.780.10">
    <property type="entry name" value="SUI1-like domain"/>
    <property type="match status" value="1"/>
</dbReference>
<comment type="similarity">
    <text evidence="1">Belongs to the SUI1 family.</text>
</comment>
<dbReference type="InterPro" id="IPR005874">
    <property type="entry name" value="SUI1_euk"/>
</dbReference>
<dbReference type="EMBL" id="NBCO01000015">
    <property type="protein sequence ID" value="ORC88722.1"/>
    <property type="molecule type" value="Genomic_DNA"/>
</dbReference>
<dbReference type="AlphaFoldDB" id="A0A1X0NVM9"/>
<dbReference type="OrthoDB" id="10248435at2759"/>
<accession>A0A1X0NVM9</accession>
<dbReference type="PANTHER" id="PTHR10388">
    <property type="entry name" value="EUKARYOTIC TRANSLATION INITIATION FACTOR SUI1"/>
    <property type="match status" value="1"/>
</dbReference>
<dbReference type="Proteomes" id="UP000192257">
    <property type="component" value="Unassembled WGS sequence"/>
</dbReference>
<dbReference type="RefSeq" id="XP_028882788.1">
    <property type="nucleotide sequence ID" value="XM_029025805.1"/>
</dbReference>
<name>A0A1X0NVM9_9TRYP</name>
<dbReference type="GO" id="GO:0003743">
    <property type="term" value="F:translation initiation factor activity"/>
    <property type="evidence" value="ECO:0007669"/>
    <property type="project" value="InterPro"/>
</dbReference>
<gene>
    <name evidence="4" type="ORF">TM35_000151530</name>
</gene>
<keyword evidence="2" id="KW-0648">Protein biosynthesis</keyword>
<evidence type="ECO:0000259" key="3">
    <source>
        <dbReference type="PROSITE" id="PS50296"/>
    </source>
</evidence>
<proteinExistence type="inferred from homology"/>
<dbReference type="GeneID" id="39985585"/>
<protein>
    <submittedName>
        <fullName evidence="4">Translation factor SUI1</fullName>
    </submittedName>
</protein>
<organism evidence="4 5">
    <name type="scientific">Trypanosoma theileri</name>
    <dbReference type="NCBI Taxonomy" id="67003"/>
    <lineage>
        <taxon>Eukaryota</taxon>
        <taxon>Discoba</taxon>
        <taxon>Euglenozoa</taxon>
        <taxon>Kinetoplastea</taxon>
        <taxon>Metakinetoplastina</taxon>
        <taxon>Trypanosomatida</taxon>
        <taxon>Trypanosomatidae</taxon>
        <taxon>Trypanosoma</taxon>
    </lineage>
</organism>
<evidence type="ECO:0000256" key="2">
    <source>
        <dbReference type="ARBA" id="ARBA00022917"/>
    </source>
</evidence>
<evidence type="ECO:0000256" key="1">
    <source>
        <dbReference type="ARBA" id="ARBA00005422"/>
    </source>
</evidence>
<keyword evidence="5" id="KW-1185">Reference proteome</keyword>
<dbReference type="STRING" id="67003.A0A1X0NVM9"/>
<dbReference type="InterPro" id="IPR036877">
    <property type="entry name" value="SUI1_dom_sf"/>
</dbReference>
<dbReference type="SUPFAM" id="SSF55159">
    <property type="entry name" value="eIF1-like"/>
    <property type="match status" value="1"/>
</dbReference>
<dbReference type="VEuPathDB" id="TriTrypDB:TM35_000151530"/>
<sequence length="109" mass="12471">MMNADLAVVTDQQQRSVQDALGAHKVHIRVQQRKGKKFVTSVQGLNQALNFRRINREFQRRWGCNGTVIETPEAGIVIQLQGNWSEEIRQFLLAENMATEQNLEIHSLS</sequence>
<evidence type="ECO:0000313" key="5">
    <source>
        <dbReference type="Proteomes" id="UP000192257"/>
    </source>
</evidence>
<dbReference type="CDD" id="cd11566">
    <property type="entry name" value="eIF1_SUI1"/>
    <property type="match status" value="1"/>
</dbReference>
<dbReference type="Pfam" id="PF01253">
    <property type="entry name" value="SUI1"/>
    <property type="match status" value="1"/>
</dbReference>
<dbReference type="PROSITE" id="PS50296">
    <property type="entry name" value="SUI1"/>
    <property type="match status" value="1"/>
</dbReference>